<evidence type="ECO:0000313" key="2">
    <source>
        <dbReference type="Proteomes" id="UP001281761"/>
    </source>
</evidence>
<sequence length="208" mass="24485">MQSRILSSDLVQRIVDNTDVPGFSRDNSFAHSEAAGFLKAMLDPKAENLATRMEVYPSLRVFVFEPMKPYIHFLISNSHRLCLRGRDRINFECSLIGMFWQILDIEQHTIGIEDEFVRFLVKWEVDWLTDLEDDDLLDLFVIPFSVRSLHTGKLPSSLMKRRKGWLRSEGWEDALELRVMEQSRGADGFIRPRIFLLRLEYKLDMRFI</sequence>
<evidence type="ECO:0000313" key="1">
    <source>
        <dbReference type="EMBL" id="KAK2958321.1"/>
    </source>
</evidence>
<keyword evidence="2" id="KW-1185">Reference proteome</keyword>
<dbReference type="Proteomes" id="UP001281761">
    <property type="component" value="Unassembled WGS sequence"/>
</dbReference>
<proteinExistence type="predicted"/>
<name>A0ABQ9Y3N3_9EUKA</name>
<reference evidence="1 2" key="1">
    <citation type="journal article" date="2022" name="bioRxiv">
        <title>Genomics of Preaxostyla Flagellates Illuminates Evolutionary Transitions and the Path Towards Mitochondrial Loss.</title>
        <authorList>
            <person name="Novak L.V.F."/>
            <person name="Treitli S.C."/>
            <person name="Pyrih J."/>
            <person name="Halakuc P."/>
            <person name="Pipaliya S.V."/>
            <person name="Vacek V."/>
            <person name="Brzon O."/>
            <person name="Soukal P."/>
            <person name="Eme L."/>
            <person name="Dacks J.B."/>
            <person name="Karnkowska A."/>
            <person name="Elias M."/>
            <person name="Hampl V."/>
        </authorList>
    </citation>
    <scope>NUCLEOTIDE SEQUENCE [LARGE SCALE GENOMIC DNA]</scope>
    <source>
        <strain evidence="1">NAU3</strain>
        <tissue evidence="1">Gut</tissue>
    </source>
</reference>
<accession>A0ABQ9Y3N3</accession>
<comment type="caution">
    <text evidence="1">The sequence shown here is derived from an EMBL/GenBank/DDBJ whole genome shotgun (WGS) entry which is preliminary data.</text>
</comment>
<organism evidence="1 2">
    <name type="scientific">Blattamonas nauphoetae</name>
    <dbReference type="NCBI Taxonomy" id="2049346"/>
    <lineage>
        <taxon>Eukaryota</taxon>
        <taxon>Metamonada</taxon>
        <taxon>Preaxostyla</taxon>
        <taxon>Oxymonadida</taxon>
        <taxon>Blattamonas</taxon>
    </lineage>
</organism>
<gene>
    <name evidence="1" type="ORF">BLNAU_6808</name>
</gene>
<dbReference type="EMBL" id="JARBJD010000039">
    <property type="protein sequence ID" value="KAK2958321.1"/>
    <property type="molecule type" value="Genomic_DNA"/>
</dbReference>
<protein>
    <submittedName>
        <fullName evidence="1">Uncharacterized protein</fullName>
    </submittedName>
</protein>